<gene>
    <name evidence="4" type="ORF">ENO47_03930</name>
</gene>
<dbReference type="Pfam" id="PF04454">
    <property type="entry name" value="Linocin_M18"/>
    <property type="match status" value="1"/>
</dbReference>
<protein>
    <submittedName>
        <fullName evidence="4">Bacteriocin</fullName>
    </submittedName>
</protein>
<keyword evidence="3" id="KW-1284">Encapsulin nanocompartment</keyword>
<comment type="caution">
    <text evidence="4">The sequence shown here is derived from an EMBL/GenBank/DDBJ whole genome shotgun (WGS) entry which is preliminary data.</text>
</comment>
<dbReference type="AlphaFoldDB" id="A0A7C2Z5Q2"/>
<proteinExistence type="inferred from homology"/>
<name>A0A7C2Z5Q2_9AQUI</name>
<dbReference type="Gene3D" id="3.30.2320.10">
    <property type="entry name" value="hypothetical protein PF0899 domain"/>
    <property type="match status" value="1"/>
</dbReference>
<evidence type="ECO:0000256" key="2">
    <source>
        <dbReference type="ARBA" id="ARBA00033743"/>
    </source>
</evidence>
<organism evidence="4">
    <name type="scientific">Hydrogenobacter sp</name>
    <dbReference type="NCBI Taxonomy" id="2152829"/>
    <lineage>
        <taxon>Bacteria</taxon>
        <taxon>Pseudomonadati</taxon>
        <taxon>Aquificota</taxon>
        <taxon>Aquificia</taxon>
        <taxon>Aquificales</taxon>
        <taxon>Aquificaceae</taxon>
        <taxon>Hydrogenobacter</taxon>
    </lineage>
</organism>
<dbReference type="GO" id="GO:0140737">
    <property type="term" value="C:encapsulin nanocompartment"/>
    <property type="evidence" value="ECO:0007669"/>
    <property type="project" value="UniProtKB-SubCell"/>
</dbReference>
<dbReference type="PANTHER" id="PTHR37165:SF1">
    <property type="entry name" value="TYPE 1 ENCAPSULIN SHELL PROTEIN"/>
    <property type="match status" value="1"/>
</dbReference>
<evidence type="ECO:0000313" key="4">
    <source>
        <dbReference type="EMBL" id="HEW45804.1"/>
    </source>
</evidence>
<dbReference type="SUPFAM" id="SSF56563">
    <property type="entry name" value="Major capsid protein gp5"/>
    <property type="match status" value="1"/>
</dbReference>
<evidence type="ECO:0000256" key="3">
    <source>
        <dbReference type="ARBA" id="ARBA00033787"/>
    </source>
</evidence>
<sequence>MDFLGKEQSPLNFEEWDQLEKAIIDVAKKTLVCRRFMPVVGPIGVGHQVISYDVYLGVEPGVCEVRPGEESEQCEPVRTGKRRHIVLPTIYKPFSISWRDLEYYRQFNLPIDTSQASAAAFATAVAEDTLIIHGNPKLEIEGLLTVEGRQTMSMSDWDVLGNAFNDISLGIAKLSEKGFYGDYYLILNPKDYFKLNRVYHNTGLLEIEQIRKLVKDIYYTPIMPESRALLISAGPQNMDIVIGLDFSLAYVESTNMVHHFRVMEIMAPRIKRPGAILVIGEK</sequence>
<comment type="similarity">
    <text evidence="2">Belongs to the encapsulin family. Family 1 subfamily.</text>
</comment>
<dbReference type="EMBL" id="DSFP01000033">
    <property type="protein sequence ID" value="HEW45804.1"/>
    <property type="molecule type" value="Genomic_DNA"/>
</dbReference>
<dbReference type="Gene3D" id="3.30.2400.30">
    <property type="match status" value="1"/>
</dbReference>
<dbReference type="InterPro" id="IPR007544">
    <property type="entry name" value="ENCAP"/>
</dbReference>
<dbReference type="InterPro" id="IPR051429">
    <property type="entry name" value="Encapsulin_nc"/>
</dbReference>
<accession>A0A7C2Z5Q2</accession>
<dbReference type="PANTHER" id="PTHR37165">
    <property type="entry name" value="PEPTIDASE U56 FAMILY"/>
    <property type="match status" value="1"/>
</dbReference>
<evidence type="ECO:0000256" key="1">
    <source>
        <dbReference type="ARBA" id="ARBA00033738"/>
    </source>
</evidence>
<dbReference type="NCBIfam" id="NF041155">
    <property type="entry name" value="encap_f1"/>
    <property type="match status" value="1"/>
</dbReference>
<reference evidence="4" key="1">
    <citation type="journal article" date="2020" name="mSystems">
        <title>Genome- and Community-Level Interaction Insights into Carbon Utilization and Element Cycling Functions of Hydrothermarchaeota in Hydrothermal Sediment.</title>
        <authorList>
            <person name="Zhou Z."/>
            <person name="Liu Y."/>
            <person name="Xu W."/>
            <person name="Pan J."/>
            <person name="Luo Z.H."/>
            <person name="Li M."/>
        </authorList>
    </citation>
    <scope>NUCLEOTIDE SEQUENCE [LARGE SCALE GENOMIC DNA]</scope>
    <source>
        <strain evidence="4">SpSt-132</strain>
    </source>
</reference>
<comment type="subcellular location">
    <subcellularLocation>
        <location evidence="1">Encapsulin nanocompartment</location>
    </subcellularLocation>
</comment>